<evidence type="ECO:0000256" key="8">
    <source>
        <dbReference type="ARBA" id="ARBA00023128"/>
    </source>
</evidence>
<evidence type="ECO:0000259" key="11">
    <source>
        <dbReference type="Pfam" id="PF07992"/>
    </source>
</evidence>
<dbReference type="GO" id="GO:0070224">
    <property type="term" value="F:sulfide:quinone oxidoreductase activity"/>
    <property type="evidence" value="ECO:0007669"/>
    <property type="project" value="TreeGrafter"/>
</dbReference>
<keyword evidence="7" id="KW-0560">Oxidoreductase</keyword>
<dbReference type="STRING" id="670483.S7QFG0"/>
<dbReference type="InterPro" id="IPR036188">
    <property type="entry name" value="FAD/NAD-bd_sf"/>
</dbReference>
<keyword evidence="5" id="KW-0274">FAD</keyword>
<keyword evidence="13" id="KW-1185">Reference proteome</keyword>
<dbReference type="SUPFAM" id="SSF51905">
    <property type="entry name" value="FAD/NAD(P)-binding domain"/>
    <property type="match status" value="1"/>
</dbReference>
<dbReference type="Proteomes" id="UP000030669">
    <property type="component" value="Unassembled WGS sequence"/>
</dbReference>
<organism evidence="12 13">
    <name type="scientific">Gloeophyllum trabeum (strain ATCC 11539 / FP-39264 / Madison 617)</name>
    <name type="common">Brown rot fungus</name>
    <dbReference type="NCBI Taxonomy" id="670483"/>
    <lineage>
        <taxon>Eukaryota</taxon>
        <taxon>Fungi</taxon>
        <taxon>Dikarya</taxon>
        <taxon>Basidiomycota</taxon>
        <taxon>Agaricomycotina</taxon>
        <taxon>Agaricomycetes</taxon>
        <taxon>Gloeophyllales</taxon>
        <taxon>Gloeophyllaceae</taxon>
        <taxon>Gloeophyllum</taxon>
    </lineage>
</organism>
<protein>
    <recommendedName>
        <fullName evidence="10">Sulfide:quinone oxidoreductase, mitochondrial</fullName>
    </recommendedName>
</protein>
<dbReference type="InterPro" id="IPR015904">
    <property type="entry name" value="Sulphide_quinone_reductase"/>
</dbReference>
<dbReference type="Gene3D" id="3.50.50.60">
    <property type="entry name" value="FAD/NAD(P)-binding domain"/>
    <property type="match status" value="2"/>
</dbReference>
<evidence type="ECO:0000256" key="5">
    <source>
        <dbReference type="ARBA" id="ARBA00022827"/>
    </source>
</evidence>
<dbReference type="GO" id="GO:0070221">
    <property type="term" value="P:sulfide oxidation, using sulfide:quinone oxidoreductase"/>
    <property type="evidence" value="ECO:0007669"/>
    <property type="project" value="TreeGrafter"/>
</dbReference>
<name>S7QFG0_GLOTA</name>
<sequence>MLSIKRTLNGLSQVPAGTRKVRWAHTASDKDKYKIIVVGGGSAGLNVANQIFNRFQSAGKALNPQDIAILDSADFHHYQPGWTLVGSGLKQKTELRRPLKSLIPPHLALIPENVQTFTPQSNSVTTTLGRTLSYDTLVVATGLKINYNAIPGLSQGLADPNSGVSTIYSYDTCDKVWRDIDTLRSGKAIFTQPAGIIKCAGAPQKIMWMAWDRYQRTGRGGNVQVEFYTGMPSMFSVKKYSDALNELRLQRGVPALFQHNLASIDVPNHKATFNKADGSTATVDYDILHVVPPQGPLDFMKGQPIADAAGWVQVDKETLRHVKPEYGNIWALGDCSSLPTSKTAAAITKQAPVLTENLFSVMDTGKLGSARYNGYTSCPLLTGYGQLMLAEFKYDLVPEETFAEYLGDQSKPRRLYYHLKKDLFPWVYFNYMVKGQWFGTSGPIRPSFPAALE</sequence>
<keyword evidence="8" id="KW-0496">Mitochondrion</keyword>
<dbReference type="AlphaFoldDB" id="S7QFG0"/>
<dbReference type="EMBL" id="KB469298">
    <property type="protein sequence ID" value="EPQ58157.1"/>
    <property type="molecule type" value="Genomic_DNA"/>
</dbReference>
<evidence type="ECO:0000256" key="4">
    <source>
        <dbReference type="ARBA" id="ARBA00022719"/>
    </source>
</evidence>
<dbReference type="Pfam" id="PF07992">
    <property type="entry name" value="Pyr_redox_2"/>
    <property type="match status" value="1"/>
</dbReference>
<keyword evidence="4" id="KW-0874">Quinone</keyword>
<evidence type="ECO:0000256" key="1">
    <source>
        <dbReference type="ARBA" id="ARBA00001974"/>
    </source>
</evidence>
<dbReference type="PANTHER" id="PTHR10632:SF2">
    <property type="entry name" value="SULFIDE:QUINONE OXIDOREDUCTASE, MITOCHONDRIAL"/>
    <property type="match status" value="1"/>
</dbReference>
<dbReference type="OrthoDB" id="5376590at2759"/>
<feature type="domain" description="FAD/NAD(P)-binding" evidence="11">
    <location>
        <begin position="33"/>
        <end position="159"/>
    </location>
</feature>
<reference evidence="12 13" key="1">
    <citation type="journal article" date="2012" name="Science">
        <title>The Paleozoic origin of enzymatic lignin decomposition reconstructed from 31 fungal genomes.</title>
        <authorList>
            <person name="Floudas D."/>
            <person name="Binder M."/>
            <person name="Riley R."/>
            <person name="Barry K."/>
            <person name="Blanchette R.A."/>
            <person name="Henrissat B."/>
            <person name="Martinez A.T."/>
            <person name="Otillar R."/>
            <person name="Spatafora J.W."/>
            <person name="Yadav J.S."/>
            <person name="Aerts A."/>
            <person name="Benoit I."/>
            <person name="Boyd A."/>
            <person name="Carlson A."/>
            <person name="Copeland A."/>
            <person name="Coutinho P.M."/>
            <person name="de Vries R.P."/>
            <person name="Ferreira P."/>
            <person name="Findley K."/>
            <person name="Foster B."/>
            <person name="Gaskell J."/>
            <person name="Glotzer D."/>
            <person name="Gorecki P."/>
            <person name="Heitman J."/>
            <person name="Hesse C."/>
            <person name="Hori C."/>
            <person name="Igarashi K."/>
            <person name="Jurgens J.A."/>
            <person name="Kallen N."/>
            <person name="Kersten P."/>
            <person name="Kohler A."/>
            <person name="Kuees U."/>
            <person name="Kumar T.K.A."/>
            <person name="Kuo A."/>
            <person name="LaButti K."/>
            <person name="Larrondo L.F."/>
            <person name="Lindquist E."/>
            <person name="Ling A."/>
            <person name="Lombard V."/>
            <person name="Lucas S."/>
            <person name="Lundell T."/>
            <person name="Martin R."/>
            <person name="McLaughlin D.J."/>
            <person name="Morgenstern I."/>
            <person name="Morin E."/>
            <person name="Murat C."/>
            <person name="Nagy L.G."/>
            <person name="Nolan M."/>
            <person name="Ohm R.A."/>
            <person name="Patyshakuliyeva A."/>
            <person name="Rokas A."/>
            <person name="Ruiz-Duenas F.J."/>
            <person name="Sabat G."/>
            <person name="Salamov A."/>
            <person name="Samejima M."/>
            <person name="Schmutz J."/>
            <person name="Slot J.C."/>
            <person name="St John F."/>
            <person name="Stenlid J."/>
            <person name="Sun H."/>
            <person name="Sun S."/>
            <person name="Syed K."/>
            <person name="Tsang A."/>
            <person name="Wiebenga A."/>
            <person name="Young D."/>
            <person name="Pisabarro A."/>
            <person name="Eastwood D.C."/>
            <person name="Martin F."/>
            <person name="Cullen D."/>
            <person name="Grigoriev I.V."/>
            <person name="Hibbett D.S."/>
        </authorList>
    </citation>
    <scope>NUCLEOTIDE SEQUENCE [LARGE SCALE GENOMIC DNA]</scope>
    <source>
        <strain evidence="12 13">ATCC 11539</strain>
    </source>
</reference>
<comment type="cofactor">
    <cofactor evidence="1">
        <name>FAD</name>
        <dbReference type="ChEBI" id="CHEBI:57692"/>
    </cofactor>
</comment>
<evidence type="ECO:0000256" key="6">
    <source>
        <dbReference type="ARBA" id="ARBA00022946"/>
    </source>
</evidence>
<dbReference type="KEGG" id="gtr:GLOTRDRAFT_114639"/>
<dbReference type="PANTHER" id="PTHR10632">
    <property type="entry name" value="SULFIDE:QUINONE OXIDOREDUCTASE"/>
    <property type="match status" value="1"/>
</dbReference>
<dbReference type="OMA" id="ERYSMFI"/>
<gene>
    <name evidence="12" type="ORF">GLOTRDRAFT_114639</name>
</gene>
<dbReference type="GeneID" id="19299914"/>
<dbReference type="FunFam" id="3.50.50.60:FF:000034">
    <property type="entry name" value="sulfide:quinone oxidoreductase, mitochondrial"/>
    <property type="match status" value="1"/>
</dbReference>
<evidence type="ECO:0000256" key="10">
    <source>
        <dbReference type="ARBA" id="ARBA00070160"/>
    </source>
</evidence>
<comment type="similarity">
    <text evidence="9">Belongs to the SQRD family.</text>
</comment>
<keyword evidence="6" id="KW-0809">Transit peptide</keyword>
<comment type="subcellular location">
    <subcellularLocation>
        <location evidence="2">Mitochondrion</location>
    </subcellularLocation>
</comment>
<evidence type="ECO:0000256" key="9">
    <source>
        <dbReference type="ARBA" id="ARBA00060891"/>
    </source>
</evidence>
<evidence type="ECO:0000313" key="13">
    <source>
        <dbReference type="Proteomes" id="UP000030669"/>
    </source>
</evidence>
<dbReference type="RefSeq" id="XP_007863414.1">
    <property type="nucleotide sequence ID" value="XM_007865223.1"/>
</dbReference>
<dbReference type="GO" id="GO:0005739">
    <property type="term" value="C:mitochondrion"/>
    <property type="evidence" value="ECO:0007669"/>
    <property type="project" value="UniProtKB-SubCell"/>
</dbReference>
<evidence type="ECO:0000256" key="3">
    <source>
        <dbReference type="ARBA" id="ARBA00022630"/>
    </source>
</evidence>
<dbReference type="InterPro" id="IPR023753">
    <property type="entry name" value="FAD/NAD-binding_dom"/>
</dbReference>
<accession>S7QFG0</accession>
<proteinExistence type="inferred from homology"/>
<dbReference type="GO" id="GO:0048038">
    <property type="term" value="F:quinone binding"/>
    <property type="evidence" value="ECO:0007669"/>
    <property type="project" value="UniProtKB-KW"/>
</dbReference>
<dbReference type="HOGENOM" id="CLU_030742_2_2_1"/>
<keyword evidence="3" id="KW-0285">Flavoprotein</keyword>
<evidence type="ECO:0000313" key="12">
    <source>
        <dbReference type="EMBL" id="EPQ58157.1"/>
    </source>
</evidence>
<evidence type="ECO:0000256" key="7">
    <source>
        <dbReference type="ARBA" id="ARBA00023002"/>
    </source>
</evidence>
<evidence type="ECO:0000256" key="2">
    <source>
        <dbReference type="ARBA" id="ARBA00004173"/>
    </source>
</evidence>
<dbReference type="eggNOG" id="KOG3851">
    <property type="taxonomic scope" value="Eukaryota"/>
</dbReference>
<dbReference type="GO" id="GO:0071949">
    <property type="term" value="F:FAD binding"/>
    <property type="evidence" value="ECO:0007669"/>
    <property type="project" value="TreeGrafter"/>
</dbReference>